<dbReference type="SUPFAM" id="SSF109604">
    <property type="entry name" value="HD-domain/PDEase-like"/>
    <property type="match status" value="1"/>
</dbReference>
<dbReference type="PANTHER" id="PTHR21174:SF0">
    <property type="entry name" value="HD PHOSPHOHYDROLASE FAMILY PROTEIN-RELATED"/>
    <property type="match status" value="1"/>
</dbReference>
<comment type="caution">
    <text evidence="1">The sequence shown here is derived from an EMBL/GenBank/DDBJ whole genome shotgun (WGS) entry which is preliminary data.</text>
</comment>
<gene>
    <name evidence="1" type="ORF">KW868_21300</name>
</gene>
<name>A0A8X8GKS7_ACIGI</name>
<dbReference type="GO" id="GO:0016787">
    <property type="term" value="F:hydrolase activity"/>
    <property type="evidence" value="ECO:0007669"/>
    <property type="project" value="UniProtKB-KW"/>
</dbReference>
<evidence type="ECO:0000313" key="1">
    <source>
        <dbReference type="EMBL" id="MCF0266988.1"/>
    </source>
</evidence>
<dbReference type="Proteomes" id="UP000887320">
    <property type="component" value="Unassembled WGS sequence"/>
</dbReference>
<protein>
    <submittedName>
        <fullName evidence="1">Metal-dependent hydrolase</fullName>
    </submittedName>
</protein>
<dbReference type="PIRSF" id="PIRSF035170">
    <property type="entry name" value="HD_phosphohydro"/>
    <property type="match status" value="1"/>
</dbReference>
<accession>A0A8X8GKS7</accession>
<sequence length="210" mass="24897">MIIAKTENYLKPFNQYWAEFANQIEIETEQCIFLQQLLVAAYTEPQRHYHTVQHIVECLALFHQVKAQLNDPVAVELAIWFHDAVYNPQAKDNEQQSAQLMHKHCVGILTQSVLDKVSQWIIATQEHQPSKQHDLNYLLDIDLAILASPSERFAEYEQQIQQEYAWVDAEIYKVKRAEVLQHFYQMQPLYQTEYFRKHFEQNAKVNLSEF</sequence>
<organism evidence="1 2">
    <name type="scientific">Acinetobacter guillouiae</name>
    <name type="common">Acinetobacter genomosp. 11</name>
    <dbReference type="NCBI Taxonomy" id="106649"/>
    <lineage>
        <taxon>Bacteria</taxon>
        <taxon>Pseudomonadati</taxon>
        <taxon>Pseudomonadota</taxon>
        <taxon>Gammaproteobacteria</taxon>
        <taxon>Moraxellales</taxon>
        <taxon>Moraxellaceae</taxon>
        <taxon>Acinetobacter</taxon>
    </lineage>
</organism>
<keyword evidence="1" id="KW-0378">Hydrolase</keyword>
<proteinExistence type="predicted"/>
<dbReference type="RefSeq" id="WP_234624332.1">
    <property type="nucleotide sequence ID" value="NZ_JAHWXT010000012.1"/>
</dbReference>
<dbReference type="AlphaFoldDB" id="A0A8X8GKS7"/>
<evidence type="ECO:0000313" key="2">
    <source>
        <dbReference type="Proteomes" id="UP000887320"/>
    </source>
</evidence>
<dbReference type="InterPro" id="IPR009218">
    <property type="entry name" value="HD_phosphohydro"/>
</dbReference>
<dbReference type="PANTHER" id="PTHR21174">
    <property type="match status" value="1"/>
</dbReference>
<reference evidence="1" key="1">
    <citation type="submission" date="2021-07" db="EMBL/GenBank/DDBJ databases">
        <authorList>
            <person name="Fernandez M."/>
            <person name="Pereira P."/>
            <person name="Torres Tejerizo G.A."/>
            <person name="Gonzalez P."/>
            <person name="Agostini E."/>
        </authorList>
    </citation>
    <scope>NUCLEOTIDE SEQUENCE</scope>
    <source>
        <strain evidence="1">SFC 500-1A</strain>
    </source>
</reference>
<dbReference type="EMBL" id="JAHWXT010000012">
    <property type="protein sequence ID" value="MCF0266988.1"/>
    <property type="molecule type" value="Genomic_DNA"/>
</dbReference>